<feature type="region of interest" description="Disordered" evidence="11">
    <location>
        <begin position="457"/>
        <end position="493"/>
    </location>
</feature>
<dbReference type="InterPro" id="IPR005594">
    <property type="entry name" value="YadA_C"/>
</dbReference>
<dbReference type="GO" id="GO:0015031">
    <property type="term" value="P:protein transport"/>
    <property type="evidence" value="ECO:0007669"/>
    <property type="project" value="UniProtKB-KW"/>
</dbReference>
<feature type="domain" description="Trimeric autotransporter adhesin YadA-like stalk" evidence="14">
    <location>
        <begin position="2852"/>
        <end position="2888"/>
    </location>
</feature>
<feature type="region of interest" description="Disordered" evidence="11">
    <location>
        <begin position="1390"/>
        <end position="1412"/>
    </location>
</feature>
<organism evidence="15 16">
    <name type="scientific">Zymobacter palmae</name>
    <dbReference type="NCBI Taxonomy" id="33074"/>
    <lineage>
        <taxon>Bacteria</taxon>
        <taxon>Pseudomonadati</taxon>
        <taxon>Pseudomonadota</taxon>
        <taxon>Gammaproteobacteria</taxon>
        <taxon>Oceanospirillales</taxon>
        <taxon>Halomonadaceae</taxon>
        <taxon>Zymobacter group</taxon>
        <taxon>Zymobacter</taxon>
    </lineage>
</organism>
<feature type="domain" description="Trimeric autotransporter adhesin YadA-like stalk" evidence="14">
    <location>
        <begin position="1124"/>
        <end position="1164"/>
    </location>
</feature>
<feature type="domain" description="Trimeric autotransporter adhesin YadA-like head" evidence="13">
    <location>
        <begin position="273"/>
        <end position="292"/>
    </location>
</feature>
<dbReference type="Gene3D" id="1.20.5.170">
    <property type="match status" value="21"/>
</dbReference>
<dbReference type="CDD" id="cd12820">
    <property type="entry name" value="LbR_YadA-like"/>
    <property type="match status" value="7"/>
</dbReference>
<evidence type="ECO:0000256" key="7">
    <source>
        <dbReference type="ARBA" id="ARBA00022729"/>
    </source>
</evidence>
<feature type="domain" description="Trimeric autotransporter adhesin YadA-like stalk" evidence="14">
    <location>
        <begin position="1017"/>
        <end position="1053"/>
    </location>
</feature>
<evidence type="ECO:0000256" key="2">
    <source>
        <dbReference type="ARBA" id="ARBA00004442"/>
    </source>
</evidence>
<feature type="region of interest" description="Disordered" evidence="11">
    <location>
        <begin position="1161"/>
        <end position="1183"/>
    </location>
</feature>
<feature type="domain" description="Trimeric autotransporter adhesin YadA-like head" evidence="13">
    <location>
        <begin position="543"/>
        <end position="567"/>
    </location>
</feature>
<feature type="domain" description="Trimeric autotransporter adhesin YadA-like head" evidence="13">
    <location>
        <begin position="571"/>
        <end position="595"/>
    </location>
</feature>
<feature type="region of interest" description="Disordered" evidence="11">
    <location>
        <begin position="1780"/>
        <end position="1855"/>
    </location>
</feature>
<feature type="compositionally biased region" description="Polar residues" evidence="11">
    <location>
        <begin position="477"/>
        <end position="489"/>
    </location>
</feature>
<feature type="compositionally biased region" description="Polar residues" evidence="11">
    <location>
        <begin position="1811"/>
        <end position="1834"/>
    </location>
</feature>
<feature type="domain" description="Trimeric autotransporter adhesin YadA-like stalk" evidence="14">
    <location>
        <begin position="2523"/>
        <end position="2563"/>
    </location>
</feature>
<feature type="domain" description="Trimeric autotransporter adhesin YadA-like stalk" evidence="14">
    <location>
        <begin position="2033"/>
        <end position="2069"/>
    </location>
</feature>
<dbReference type="EMBL" id="AP018933">
    <property type="protein sequence ID" value="BBG28995.1"/>
    <property type="molecule type" value="Genomic_DNA"/>
</dbReference>
<feature type="region of interest" description="Disordered" evidence="11">
    <location>
        <begin position="1551"/>
        <end position="1645"/>
    </location>
</feature>
<feature type="domain" description="Trimeric autotransporter adhesin YadA-like head" evidence="13">
    <location>
        <begin position="3430"/>
        <end position="3456"/>
    </location>
</feature>
<feature type="region of interest" description="Disordered" evidence="11">
    <location>
        <begin position="2599"/>
        <end position="2619"/>
    </location>
</feature>
<keyword evidence="8" id="KW-0653">Protein transport</keyword>
<dbReference type="Gene3D" id="2.150.10.10">
    <property type="entry name" value="Serralysin-like metalloprotease, C-terminal"/>
    <property type="match status" value="8"/>
</dbReference>
<feature type="domain" description="Trimeric autotransporter adhesin YadA-like stalk" evidence="14">
    <location>
        <begin position="3134"/>
        <end position="3175"/>
    </location>
</feature>
<dbReference type="Pfam" id="PF03895">
    <property type="entry name" value="YadA_anchor"/>
    <property type="match status" value="1"/>
</dbReference>
<feature type="domain" description="Trimeric autotransporter adhesin YadA-like head" evidence="13">
    <location>
        <begin position="127"/>
        <end position="151"/>
    </location>
</feature>
<feature type="compositionally biased region" description="Polar residues" evidence="11">
    <location>
        <begin position="2900"/>
        <end position="2920"/>
    </location>
</feature>
<feature type="domain" description="Trimeric autotransporter adhesin YadA-like head" evidence="13">
    <location>
        <begin position="3514"/>
        <end position="3540"/>
    </location>
</feature>
<feature type="region of interest" description="Disordered" evidence="11">
    <location>
        <begin position="1020"/>
        <end position="1042"/>
    </location>
</feature>
<dbReference type="GO" id="GO:0009986">
    <property type="term" value="C:cell surface"/>
    <property type="evidence" value="ECO:0007669"/>
    <property type="project" value="UniProtKB-SubCell"/>
</dbReference>
<evidence type="ECO:0000256" key="1">
    <source>
        <dbReference type="ARBA" id="ARBA00004241"/>
    </source>
</evidence>
<feature type="compositionally biased region" description="Polar residues" evidence="11">
    <location>
        <begin position="1623"/>
        <end position="1643"/>
    </location>
</feature>
<feature type="domain" description="Trimeric autotransporter adhesin YadA-like head" evidence="13">
    <location>
        <begin position="681"/>
        <end position="705"/>
    </location>
</feature>
<feature type="domain" description="Trimeric autotransporter adhesin YadA-like head" evidence="13">
    <location>
        <begin position="294"/>
        <end position="320"/>
    </location>
</feature>
<evidence type="ECO:0000256" key="8">
    <source>
        <dbReference type="ARBA" id="ARBA00022927"/>
    </source>
</evidence>
<dbReference type="Pfam" id="PF05662">
    <property type="entry name" value="YadA_stalk"/>
    <property type="match status" value="23"/>
</dbReference>
<feature type="domain" description="Trimeric autotransporter adhesin YadA-like stalk" evidence="14">
    <location>
        <begin position="3616"/>
        <end position="3634"/>
    </location>
</feature>
<feature type="domain" description="Trimeric autotransporter adhesin YadA-like stalk" evidence="14">
    <location>
        <begin position="1804"/>
        <end position="1840"/>
    </location>
</feature>
<gene>
    <name evidence="15" type="ORF">ZBT109_0197</name>
</gene>
<dbReference type="InterPro" id="IPR008635">
    <property type="entry name" value="Coiled_stalk_dom"/>
</dbReference>
<feature type="domain" description="Trimeric autotransporter adhesin YadA-like stalk" evidence="14">
    <location>
        <begin position="1475"/>
        <end position="1517"/>
    </location>
</feature>
<feature type="region of interest" description="Disordered" evidence="11">
    <location>
        <begin position="1256"/>
        <end position="1275"/>
    </location>
</feature>
<feature type="domain" description="Trimeric autotransporter adhesin YadA-like head" evidence="13">
    <location>
        <begin position="485"/>
        <end position="511"/>
    </location>
</feature>
<feature type="compositionally biased region" description="Polar residues" evidence="11">
    <location>
        <begin position="1256"/>
        <end position="1271"/>
    </location>
</feature>
<feature type="compositionally biased region" description="Basic and acidic residues" evidence="11">
    <location>
        <begin position="1098"/>
        <end position="1112"/>
    </location>
</feature>
<feature type="domain" description="Trimeric autotransporter adhesin YadA-like stalk" evidence="14">
    <location>
        <begin position="1933"/>
        <end position="1975"/>
    </location>
</feature>
<feature type="domain" description="Trimeric autotransporter adhesin YadA-like stalk" evidence="14">
    <location>
        <begin position="1353"/>
        <end position="1393"/>
    </location>
</feature>
<feature type="domain" description="Trimeric autotransporter adhesin YadA-like head" evidence="13">
    <location>
        <begin position="711"/>
        <end position="735"/>
    </location>
</feature>
<feature type="domain" description="Trimeric autotransporter adhesin YadA-like head" evidence="13">
    <location>
        <begin position="3486"/>
        <end position="3512"/>
    </location>
</feature>
<feature type="domain" description="Trimeric autotransporter adhesin YadA-like head" evidence="13">
    <location>
        <begin position="365"/>
        <end position="390"/>
    </location>
</feature>
<evidence type="ECO:0000256" key="4">
    <source>
        <dbReference type="ARBA" id="ARBA00022448"/>
    </source>
</evidence>
<feature type="region of interest" description="Disordered" evidence="11">
    <location>
        <begin position="1327"/>
        <end position="1349"/>
    </location>
</feature>
<feature type="domain" description="Trimeric autotransporter adhesin YadA-like head" evidence="13">
    <location>
        <begin position="326"/>
        <end position="348"/>
    </location>
</feature>
<keyword evidence="10" id="KW-0998">Cell outer membrane</keyword>
<dbReference type="Gene3D" id="3.30.1300.30">
    <property type="entry name" value="GSPII I/J protein-like"/>
    <property type="match status" value="1"/>
</dbReference>
<feature type="domain" description="Trimeric autotransporter adhesin YadA-like head" evidence="13">
    <location>
        <begin position="3542"/>
        <end position="3568"/>
    </location>
</feature>
<feature type="domain" description="Trimeric autotransporter adhesin YadA-like C-terminal membrane anchor" evidence="12">
    <location>
        <begin position="3666"/>
        <end position="3726"/>
    </location>
</feature>
<feature type="compositionally biased region" description="Polar residues" evidence="11">
    <location>
        <begin position="624"/>
        <end position="651"/>
    </location>
</feature>
<dbReference type="SUPFAM" id="SSF101967">
    <property type="entry name" value="Adhesin YadA, collagen-binding domain"/>
    <property type="match status" value="15"/>
</dbReference>
<dbReference type="SUPFAM" id="SSF54523">
    <property type="entry name" value="Pili subunits"/>
    <property type="match status" value="1"/>
</dbReference>
<dbReference type="InterPro" id="IPR045584">
    <property type="entry name" value="Pilin-like"/>
</dbReference>
<feature type="compositionally biased region" description="Low complexity" evidence="11">
    <location>
        <begin position="3472"/>
        <end position="3496"/>
    </location>
</feature>
<feature type="compositionally biased region" description="Polar residues" evidence="11">
    <location>
        <begin position="2166"/>
        <end position="2195"/>
    </location>
</feature>
<feature type="compositionally biased region" description="Low complexity" evidence="11">
    <location>
        <begin position="3512"/>
        <end position="3530"/>
    </location>
</feature>
<evidence type="ECO:0000256" key="3">
    <source>
        <dbReference type="ARBA" id="ARBA00005848"/>
    </source>
</evidence>
<name>A0A348HBJ3_9GAMM</name>
<feature type="domain" description="Trimeric autotransporter adhesin YadA-like stalk" evidence="14">
    <location>
        <begin position="1704"/>
        <end position="1746"/>
    </location>
</feature>
<feature type="domain" description="Trimeric autotransporter adhesin YadA-like stalk" evidence="14">
    <location>
        <begin position="785"/>
        <end position="820"/>
    </location>
</feature>
<feature type="region of interest" description="Disordered" evidence="11">
    <location>
        <begin position="3466"/>
        <end position="3569"/>
    </location>
</feature>
<keyword evidence="7" id="KW-0732">Signal</keyword>
<keyword evidence="4" id="KW-0813">Transport</keyword>
<dbReference type="Gene3D" id="2.60.40.4050">
    <property type="match status" value="1"/>
</dbReference>
<feature type="domain" description="Trimeric autotransporter adhesin YadA-like stalk" evidence="14">
    <location>
        <begin position="2394"/>
        <end position="2430"/>
    </location>
</feature>
<dbReference type="KEGG" id="zpl:ZBT109_0197"/>
<evidence type="ECO:0000313" key="15">
    <source>
        <dbReference type="EMBL" id="BBG28995.1"/>
    </source>
</evidence>
<dbReference type="InterPro" id="IPR008640">
    <property type="entry name" value="Adhesin_Head_dom"/>
</dbReference>
<feature type="compositionally biased region" description="Low complexity" evidence="11">
    <location>
        <begin position="3542"/>
        <end position="3558"/>
    </location>
</feature>
<comment type="similarity">
    <text evidence="3">Belongs to the autotransporter-2 (AT-2) (TC 1.B.40) family.</text>
</comment>
<evidence type="ECO:0000259" key="12">
    <source>
        <dbReference type="Pfam" id="PF03895"/>
    </source>
</evidence>
<feature type="domain" description="Trimeric autotransporter adhesin YadA-like stalk" evidence="14">
    <location>
        <begin position="893"/>
        <end position="935"/>
    </location>
</feature>
<feature type="compositionally biased region" description="Polar residues" evidence="11">
    <location>
        <begin position="1582"/>
        <end position="1605"/>
    </location>
</feature>
<feature type="region of interest" description="Disordered" evidence="11">
    <location>
        <begin position="3204"/>
        <end position="3233"/>
    </location>
</feature>
<feature type="domain" description="Trimeric autotransporter adhesin YadA-like stalk" evidence="14">
    <location>
        <begin position="2294"/>
        <end position="2335"/>
    </location>
</feature>
<feature type="domain" description="Trimeric autotransporter adhesin YadA-like stalk" evidence="14">
    <location>
        <begin position="2623"/>
        <end position="2659"/>
    </location>
</feature>
<dbReference type="STRING" id="1123510.GCA_000620025_02638"/>
<evidence type="ECO:0000259" key="14">
    <source>
        <dbReference type="Pfam" id="PF05662"/>
    </source>
</evidence>
<feature type="region of interest" description="Disordered" evidence="11">
    <location>
        <begin position="2827"/>
        <end position="2922"/>
    </location>
</feature>
<dbReference type="InterPro" id="IPR011049">
    <property type="entry name" value="Serralysin-like_metalloprot_C"/>
</dbReference>
<feature type="region of interest" description="Disordered" evidence="11">
    <location>
        <begin position="2009"/>
        <end position="2084"/>
    </location>
</feature>
<dbReference type="Proteomes" id="UP000267342">
    <property type="component" value="Chromosome"/>
</dbReference>
<protein>
    <submittedName>
        <fullName evidence="15">Autotransporter adhesin</fullName>
    </submittedName>
</protein>
<feature type="compositionally biased region" description="Polar residues" evidence="11">
    <location>
        <begin position="3559"/>
        <end position="3569"/>
    </location>
</feature>
<feature type="compositionally biased region" description="Polar residues" evidence="11">
    <location>
        <begin position="2859"/>
        <end position="2882"/>
    </location>
</feature>
<keyword evidence="5" id="KW-1134">Transmembrane beta strand</keyword>
<feature type="region of interest" description="Disordered" evidence="11">
    <location>
        <begin position="619"/>
        <end position="651"/>
    </location>
</feature>
<feature type="domain" description="Trimeric autotransporter adhesin YadA-like head" evidence="13">
    <location>
        <begin position="3458"/>
        <end position="3484"/>
    </location>
</feature>
<keyword evidence="6" id="KW-0812">Transmembrane</keyword>
<feature type="compositionally biased region" description="Polar residues" evidence="11">
    <location>
        <begin position="2040"/>
        <end position="2063"/>
    </location>
</feature>
<evidence type="ECO:0000313" key="16">
    <source>
        <dbReference type="Proteomes" id="UP000267342"/>
    </source>
</evidence>
<feature type="domain" description="Trimeric autotransporter adhesin YadA-like stalk" evidence="14">
    <location>
        <begin position="3337"/>
        <end position="3377"/>
    </location>
</feature>
<evidence type="ECO:0000256" key="5">
    <source>
        <dbReference type="ARBA" id="ARBA00022452"/>
    </source>
</evidence>
<dbReference type="Gene3D" id="6.10.250.2040">
    <property type="match status" value="1"/>
</dbReference>
<feature type="domain" description="Trimeric autotransporter adhesin YadA-like stalk" evidence="14">
    <location>
        <begin position="2752"/>
        <end position="2794"/>
    </location>
</feature>
<feature type="domain" description="Trimeric autotransporter adhesin YadA-like stalk" evidence="14">
    <location>
        <begin position="1575"/>
        <end position="1611"/>
    </location>
</feature>
<proteinExistence type="inferred from homology"/>
<feature type="domain" description="Trimeric autotransporter adhesin YadA-like head" evidence="13">
    <location>
        <begin position="625"/>
        <end position="651"/>
    </location>
</feature>
<feature type="region of interest" description="Disordered" evidence="11">
    <location>
        <begin position="873"/>
        <end position="906"/>
    </location>
</feature>
<feature type="domain" description="Trimeric autotransporter adhesin YadA-like head" evidence="13">
    <location>
        <begin position="196"/>
        <end position="219"/>
    </location>
</feature>
<evidence type="ECO:0000256" key="9">
    <source>
        <dbReference type="ARBA" id="ARBA00023136"/>
    </source>
</evidence>
<feature type="domain" description="Trimeric autotransporter adhesin YadA-like stalk" evidence="14">
    <location>
        <begin position="1246"/>
        <end position="1282"/>
    </location>
</feature>
<dbReference type="Pfam" id="PF05658">
    <property type="entry name" value="YadA_head"/>
    <property type="match status" value="22"/>
</dbReference>
<dbReference type="GO" id="GO:0009279">
    <property type="term" value="C:cell outer membrane"/>
    <property type="evidence" value="ECO:0007669"/>
    <property type="project" value="UniProtKB-SubCell"/>
</dbReference>
<keyword evidence="9" id="KW-0472">Membrane</keyword>
<comment type="subcellular location">
    <subcellularLocation>
        <location evidence="2">Cell outer membrane</location>
    </subcellularLocation>
    <subcellularLocation>
        <location evidence="1">Cell surface</location>
    </subcellularLocation>
</comment>
<reference evidence="15 16" key="1">
    <citation type="submission" date="2018-09" db="EMBL/GenBank/DDBJ databases">
        <title>Zymobacter palmae IAM14233 (=T109) whole genome analysis.</title>
        <authorList>
            <person name="Yanase H."/>
        </authorList>
    </citation>
    <scope>NUCLEOTIDE SEQUENCE [LARGE SCALE GENOMIC DNA]</scope>
    <source>
        <strain evidence="15 16">IAM14233</strain>
    </source>
</reference>
<feature type="region of interest" description="Disordered" evidence="11">
    <location>
        <begin position="3402"/>
        <end position="3430"/>
    </location>
</feature>
<feature type="domain" description="Trimeric autotransporter adhesin YadA-like head" evidence="13">
    <location>
        <begin position="155"/>
        <end position="179"/>
    </location>
</feature>
<feature type="domain" description="Trimeric autotransporter adhesin YadA-like stalk" evidence="14">
    <location>
        <begin position="2981"/>
        <end position="3023"/>
    </location>
</feature>
<sequence>MSIVPLAHASQSSYYEIPLCTSSADCKSIVIGHDNGSNGANVDTSKKTDIVQLRTDGKGATSKADSSSNNTWMTGNYGVAIGQNAQSKGSAVSFGSNTTAASLSEAIGTSASAVGQASMAIGSASYASGLASIAQGHLSYAGAMHSIALGTVSTADAESAMAYGYSASATGLRSIAMGTPSTTGGVKQDTSNNTQASGQDAIALGTAAKSTGISSIALGESSSSTGNGSVATGQSAKASNNNNSAYGYKASASGDNASAIGSMSTASTGGAQAFGYQANASGANAIASGTKSVASGQAAVAEGYNTQSTGNGTVALGNGAKGVANGAIGIGSDANASANNSTALGYQAAASGVASIAEGSTAKSSGFSSIALGNISTASADNANALGASSSASATYANALGASSNASGAYSFAEGKDSKASGYSSTAIGNASKASDQQAIAMGLAATASGRRSIAIGAPSEESPSSTSTNDSERIASDTTYGTQATSPDATAIGSGAKATSQYATALGTKATASSKNTVAIGKNAAASGTSAIAIGYDAKGLGNYSVTIGEDSTSKGDFSTALGNYASSAGNQSVANGYQASASQSNATALGSNTKASGANSAAIGNLAASSGESSLAAGTSTNASGAKSTALGSSSQATAENATAVGRNTSSSGANALAAGYGASAADQSAIALGDSASAAKENALAVGRGAQASETGSMALGQAATSSETNAIALGNSSAASGDSAVALGNGAKSSSASGVALGEGATASRAGLNSGTEVFSGTAVKSQKGAVSVGSTDNERQIINVAGGTQDTDAVNLRQLRYVGSNLASSLGGGAAFDSSTGAYTAPTYANNNTSFNNVADALKDVNKGALKYDRDSNGKINYMRATLQGDLPNEDDPNHEGSGRGTVIDNLGKGTVSSSSMEAINGSQLHGASSSVANALGGGSTVNSDGTVSNPSYTVHNADGSATTANNVGDALTNVDNRTAGNTDAINNINSGKTGLTQQAAAGEKITVGKDTDGTEVSFADKNSGTRKLTNVTDGDISANSKDAVNGSQLNTERTQRRTADNGLATALGGGAAVADDGTVTAPTYTNNNKSFNNVAEALSDVNSGAVKYERGSDGSINKDKATLEGGSNGTTLDNVANGTVSSSSKQAINGSQLYGTSSSVANALGGGSTVNSDGTVSNPSYTVHNADGSTTTANNVGDALTNVDTRTAGNTDAINNINSGKTGLTQQAAAGEKITVGKDTDGTEVSFADKNNGARKLTNVAAGAISSSSKDAVNGSQLNTERTQRRTADNGLATALGGGAAVADDGTVTAPTYTNNNKSFNNVAEALSDVNSGAVKYERGSDGSINKDKATLEGGSNGTTLDNVANGTVSSSSKQAINGSQLYGTSSSVANALGGGSTVNSDGTVSNPSYTVHNADGSTTTANNVGDAITNVDNRTAGNTDAINNINSGKTGLTQQAAAGEKITVGKDTDGTEVSFADKNNGARKLTNVAAGAISSSSTDAVNGSQLYAGNQSLADALGGGSTLNPDGTVTKPTYANNGTTYNNIGDALKDVNDGAVKYNRNSDGTIDKSKASLEGGDNGTTLDNVAPGTIASDSKQAVNGSQLHSEQTQRQTADTGLANALGGGSKVADDGTVSNPSYTVHNADGSTTTANNVGDALTNVDTRTAGNTDAINNINSGKTGLTQQAAAGEKITVGKDTDGTEVSFADKNSGTRKLTNVTAGAITSTSTDAVNGSQLYAGNQSLANALGGGSTLNPDGTVTKPTYANNGTTYNNIGDALKDVNDGAVKYNRNSDGTIDKSKASLEGGDNGTTLDNVAPGTIASDSKQAVNGSQLHSEQTQRQTADTGLANALGGGSKVADDGTVTNPTYTVHNADGSTTTANNVGDALTNVDTRTAGNTDAINNINSGKTGLTQQAAAGEKITVGKDTDGTEVSFADKNSGTRKLTNVTAGAITSTSTDAVNGSQLYAGNQILANALGGGSTLNPDGTVTKPTYANNGTTYNNIGDALKDVNDGAVKYNRNSDGTIDKSKASLEGGDNGTTLDNVAPGTIASDSKQAVNGSQLHSEQTQRQTADTGLANALGGGSKVADDGTVTNPTYTVHNADGSTTTANNVGDALTNVDTRTAGNTDAINNINSGKTGLTQQAAAGEKITVGKDTDGTEVSFADKNSGTRKLTNVTAGTISSSSTDAVNGSQLHSEQTQRQTADTGLANALGGGSKVADDGTVTSPTYTVHNADGSTTTANNVGDALTNVDTRTAGNTDAINNINSGKTGLTQQAAAGEKITVGKDTDGTEVSFADKNSGTRKLTNVTAGAITSTSTDSVNGSQLYAGNQSIANALGGGSTLTPDGTVTKPTYANNGTTYNNIGDALKDVNDGAVKYNRNSDGTIDKSKASLEGGDNGTTLDNVAPGTIASDSKQAVNGSQLHSEQTQRQTADTGLANALGGGSKVADDGTVTNPTYTVHNADGSTTTANNVGDALTNVDTRTAGNTDAINNINSGKTGLTQQAAAGEKITVGKDTDGTEVSFADKNSGTRKLTNVTAGTISSSSTDAVNGSQLYAGNQSLANALGGGSTLNPDGMVTKPTYANNGTTYNNIGDALKDVNDGAVKYNRNSDGTIDKSKASLEGGDNGTTLDNVAPGTIASGSKQAVNGSQLHSEQTQRQTADTGLANALGGGSKVADDGTVTNPTYTVHNADGSTTTANNVGDALTNVDTRTAGNTDAINNISSGKTGLVQQEAAGKPITVAKDTDGTEVTFADKSGAARKLTNVAAGTISSSSTDAVNGSQLYAGNQSLANALGGGSTLNPDGTVTAPTYSVHGQSYQGVDKALAAVDENAVKYDRNSDGSVNKDKATLGGESNGTTLDNVAPGTIASDSKQAANGSQLHSEQAQRQTADTGLANALGGGSKVADDGTVSNPSYTVHNADGSTTTANNVGDALTNVDTRTAGNTDAINNINSGKTGLTQQAAAGEKITVGKDTDGTEVSFADKNSGTRKLTNVTAGAITSTSTDAVNGSQLYAGNQSIANALGGSSTLNPDGTVTAPSYQLHTYNQHSGEQPAVTYSNVGEALSNVDGRTITNTDQIREIAARVNPAGEYGYSVNGRNFDRVEEAMRDIDAGAVKYNRNADGTINTSKASLEGGDKGTVLDNVANGAVTADSKQAVNGSQLYATNQAISDITGGKTGLTQQAAAGEKITVGKDTDGTEVSFADKNGGTRTLTSVSDGSVSATSKEAVNGSQLHNEQTQRQTADTGLANALGGGASVADNGSVTAPSYTLHNADGSTTTANNVGGALTNLDDRTVNNTNAINQMASGKSGIVQQESNDATITVGKDSNGKAVTFADKNGNARKLMQVANGDINSTSQDAINGSQLHASNMSIANSLGGGSTVNADGTLSVPVYTLNGKQYVGVDQALQGLGQSTASNSDSGSSSATGDHSSATGAGANASGVGATANGDKASATGNGSTAGGANSVASNTNSTALGNGAKATGENASATGAGASAGGKESTATGTNSSAKGDYATASGVNAQASGTGSTASGHGAKASADNSSAFGRDAVASGTGSTAGGNAAKASGDGSTAYGQNATASGSQSAAFGQNATADGQNSVALGAGSSTDGRDNTVSVGSVGSERAISNVADGTQAHDAATVGQMSRGFSAMDHRIDKVERHAKAGTASAMAMTGLPQAVLPGRSMMSAAGGTYEGQSAVAVGLSTMTDNGRWIIKGQVSGNTQGEVGGAVGVGYQW</sequence>
<feature type="domain" description="Trimeric autotransporter adhesin YadA-like head" evidence="13">
    <location>
        <begin position="420"/>
        <end position="443"/>
    </location>
</feature>
<feature type="compositionally biased region" description="Low complexity" evidence="11">
    <location>
        <begin position="459"/>
        <end position="469"/>
    </location>
</feature>
<feature type="compositionally biased region" description="Basic and acidic residues" evidence="11">
    <location>
        <begin position="1327"/>
        <end position="1341"/>
    </location>
</feature>
<evidence type="ECO:0000256" key="6">
    <source>
        <dbReference type="ARBA" id="ARBA00022692"/>
    </source>
</evidence>
<evidence type="ECO:0000256" key="10">
    <source>
        <dbReference type="ARBA" id="ARBA00023237"/>
    </source>
</evidence>
<feature type="domain" description="Trimeric autotransporter adhesin YadA-like head" evidence="13">
    <location>
        <begin position="513"/>
        <end position="539"/>
    </location>
</feature>
<feature type="region of interest" description="Disordered" evidence="11">
    <location>
        <begin position="2166"/>
        <end position="2216"/>
    </location>
</feature>
<feature type="compositionally biased region" description="Polar residues" evidence="11">
    <location>
        <begin position="2401"/>
        <end position="2424"/>
    </location>
</feature>
<feature type="region of interest" description="Disordered" evidence="11">
    <location>
        <begin position="1098"/>
        <end position="1120"/>
    </location>
</feature>
<feature type="domain" description="Trimeric autotransporter adhesin YadA-like head" evidence="13">
    <location>
        <begin position="247"/>
        <end position="262"/>
    </location>
</feature>
<accession>A0A348HBJ3</accession>
<evidence type="ECO:0000256" key="11">
    <source>
        <dbReference type="SAM" id="MobiDB-lite"/>
    </source>
</evidence>
<feature type="domain" description="Trimeric autotransporter adhesin YadA-like stalk" evidence="14">
    <location>
        <begin position="2162"/>
        <end position="2201"/>
    </location>
</feature>
<keyword evidence="16" id="KW-1185">Reference proteome</keyword>
<feature type="domain" description="Trimeric autotransporter adhesin YadA-like head" evidence="13">
    <location>
        <begin position="3570"/>
        <end position="3596"/>
    </location>
</feature>
<feature type="region of interest" description="Disordered" evidence="11">
    <location>
        <begin position="2370"/>
        <end position="2445"/>
    </location>
</feature>
<feature type="compositionally biased region" description="Basic and acidic residues" evidence="11">
    <location>
        <begin position="2827"/>
        <end position="2839"/>
    </location>
</feature>
<evidence type="ECO:0000259" key="13">
    <source>
        <dbReference type="Pfam" id="PF05658"/>
    </source>
</evidence>